<feature type="transmembrane region" description="Helical" evidence="2">
    <location>
        <begin position="297"/>
        <end position="318"/>
    </location>
</feature>
<dbReference type="EMBL" id="CAUJNA010003708">
    <property type="protein sequence ID" value="CAJ1408208.1"/>
    <property type="molecule type" value="Genomic_DNA"/>
</dbReference>
<name>A0AA36JNF9_9DINO</name>
<keyword evidence="2" id="KW-1133">Transmembrane helix</keyword>
<keyword evidence="2" id="KW-0812">Transmembrane</keyword>
<dbReference type="Pfam" id="PF12850">
    <property type="entry name" value="Metallophos_2"/>
    <property type="match status" value="1"/>
</dbReference>
<dbReference type="SUPFAM" id="SSF56300">
    <property type="entry name" value="Metallo-dependent phosphatases"/>
    <property type="match status" value="1"/>
</dbReference>
<dbReference type="Proteomes" id="UP001178507">
    <property type="component" value="Unassembled WGS sequence"/>
</dbReference>
<evidence type="ECO:0000256" key="1">
    <source>
        <dbReference type="SAM" id="MobiDB-lite"/>
    </source>
</evidence>
<feature type="domain" description="Calcineurin-like phosphoesterase" evidence="3">
    <location>
        <begin position="39"/>
        <end position="219"/>
    </location>
</feature>
<gene>
    <name evidence="4" type="ORF">EVOR1521_LOCUS29704</name>
</gene>
<organism evidence="4 5">
    <name type="scientific">Effrenium voratum</name>
    <dbReference type="NCBI Taxonomy" id="2562239"/>
    <lineage>
        <taxon>Eukaryota</taxon>
        <taxon>Sar</taxon>
        <taxon>Alveolata</taxon>
        <taxon>Dinophyceae</taxon>
        <taxon>Suessiales</taxon>
        <taxon>Symbiodiniaceae</taxon>
        <taxon>Effrenium</taxon>
    </lineage>
</organism>
<dbReference type="Gene3D" id="3.60.21.10">
    <property type="match status" value="1"/>
</dbReference>
<protein>
    <recommendedName>
        <fullName evidence="3">Calcineurin-like phosphoesterase domain-containing protein</fullName>
    </recommendedName>
</protein>
<reference evidence="4" key="1">
    <citation type="submission" date="2023-08" db="EMBL/GenBank/DDBJ databases">
        <authorList>
            <person name="Chen Y."/>
            <person name="Shah S."/>
            <person name="Dougan E. K."/>
            <person name="Thang M."/>
            <person name="Chan C."/>
        </authorList>
    </citation>
    <scope>NUCLEOTIDE SEQUENCE</scope>
</reference>
<evidence type="ECO:0000259" key="3">
    <source>
        <dbReference type="Pfam" id="PF12850"/>
    </source>
</evidence>
<keyword evidence="5" id="KW-1185">Reference proteome</keyword>
<accession>A0AA36JNF9</accession>
<feature type="compositionally biased region" description="Low complexity" evidence="1">
    <location>
        <begin position="404"/>
        <end position="455"/>
    </location>
</feature>
<evidence type="ECO:0000313" key="5">
    <source>
        <dbReference type="Proteomes" id="UP001178507"/>
    </source>
</evidence>
<dbReference type="InterPro" id="IPR029052">
    <property type="entry name" value="Metallo-depent_PP-like"/>
</dbReference>
<feature type="transmembrane region" description="Helical" evidence="2">
    <location>
        <begin position="666"/>
        <end position="686"/>
    </location>
</feature>
<dbReference type="AlphaFoldDB" id="A0AA36JNF9"/>
<feature type="region of interest" description="Disordered" evidence="1">
    <location>
        <begin position="395"/>
        <end position="455"/>
    </location>
</feature>
<proteinExistence type="predicted"/>
<evidence type="ECO:0000256" key="2">
    <source>
        <dbReference type="SAM" id="Phobius"/>
    </source>
</evidence>
<sequence>MAESMDLGRMDGSVLLFGGAYSNLQALQAMLRIREELQIPPERCIHTGDVVAYCGQPLESTELLRSSGVWCLMGNCEESVGLAKADCGCGFPEDSACNTFSLNWYSHVTEQLKDHQELRAWMAGLPRRMFFQLAGRRMAVVHGSPLDISDFVWPSSSDQDLEKRMDAIDCDGVVCGHSGIPFCRLLEGDKRGRGARLWLNAGVIGMPANDGTARSWYALLTPRGRDVEISIRPFDYDTESAVESIAAHSKLLRVYGNALQTGIWPSHDILPIEEQMHSGVALEPQQLLWASQRQRSAGWLLVAAAATAAVAAAALANFQMVLAKVNPMAIFTPNSPHPLFLQQHSPKPAPTPRLSAKELSADGMRVLFLLLLLQGCVATSNDTSEDVNFTDVNFTGNETEDDTSSTTSSTVTTSWTSSTGTTTSETSTTSTGTSSTVTSSTATSSTATSSTATSSTATSTSATTSITFTTSNTTTTETTTSSTYTLTQTTRTITLSSTTTTLTNTTTTTTETLTSTFTGSWYRVRLTILLDLIVGNAYALAEDANARLAAEQILADMVSLTDTGQATVVPAQVGSTFAQISCTFQPWRRELEAAREEARRLAQLLGSLALSSVTERMRADVGFISYAFDVTGLAFSLDVLYPNGQTEVFASLHSTSSTSSPNQEGAAGAATGITMPCALAVVFYAFGL</sequence>
<dbReference type="InterPro" id="IPR024654">
    <property type="entry name" value="Calcineurin-like_PHP_lpxH"/>
</dbReference>
<comment type="caution">
    <text evidence="4">The sequence shown here is derived from an EMBL/GenBank/DDBJ whole genome shotgun (WGS) entry which is preliminary data.</text>
</comment>
<evidence type="ECO:0000313" key="4">
    <source>
        <dbReference type="EMBL" id="CAJ1408208.1"/>
    </source>
</evidence>
<keyword evidence="2" id="KW-0472">Membrane</keyword>
<dbReference type="CDD" id="cd00838">
    <property type="entry name" value="MPP_superfamily"/>
    <property type="match status" value="1"/>
</dbReference>